<feature type="compositionally biased region" description="Low complexity" evidence="1">
    <location>
        <begin position="134"/>
        <end position="148"/>
    </location>
</feature>
<dbReference type="AlphaFoldDB" id="A0A0D0B9T8"/>
<evidence type="ECO:0000256" key="1">
    <source>
        <dbReference type="SAM" id="MobiDB-lite"/>
    </source>
</evidence>
<dbReference type="HOGENOM" id="CLU_894448_0_0_1"/>
<organism evidence="3 4">
    <name type="scientific">Collybiopsis luxurians FD-317 M1</name>
    <dbReference type="NCBI Taxonomy" id="944289"/>
    <lineage>
        <taxon>Eukaryota</taxon>
        <taxon>Fungi</taxon>
        <taxon>Dikarya</taxon>
        <taxon>Basidiomycota</taxon>
        <taxon>Agaricomycotina</taxon>
        <taxon>Agaricomycetes</taxon>
        <taxon>Agaricomycetidae</taxon>
        <taxon>Agaricales</taxon>
        <taxon>Marasmiineae</taxon>
        <taxon>Omphalotaceae</taxon>
        <taxon>Collybiopsis</taxon>
        <taxon>Collybiopsis luxurians</taxon>
    </lineage>
</organism>
<dbReference type="EMBL" id="KN834775">
    <property type="protein sequence ID" value="KIK60445.1"/>
    <property type="molecule type" value="Genomic_DNA"/>
</dbReference>
<evidence type="ECO:0000313" key="4">
    <source>
        <dbReference type="Proteomes" id="UP000053593"/>
    </source>
</evidence>
<sequence>MEYSSEKDINIDQRNVFIWSNNVFFNYQLALIGGMAFTFEQAFELQATTIYALGFYTDGTITYSNVETMIWIILKNDTGFPIHSLYVTPIDVNPQIMSGRTYVKPLTKSKFDVIEFIDLSGAPPKLREAIIQSRTPGPSTRGTAGGTRRSSKSRSVRDKVRRRDGKCRVSQTTAPFRSRGLNYKGFQVAHIFPLGYTRQASQIVEPLLLPFVSHREIADGPHNALLLRSDIHDQFDDYQLSCKLVIIQGMRFWKIVRFERTGAPSVSATPGYLSPPVPSIIVEDFNEGLMKHHFETCVLWHVAGFGRGRGK</sequence>
<evidence type="ECO:0000259" key="2">
    <source>
        <dbReference type="Pfam" id="PF13391"/>
    </source>
</evidence>
<feature type="region of interest" description="Disordered" evidence="1">
    <location>
        <begin position="131"/>
        <end position="171"/>
    </location>
</feature>
<dbReference type="OrthoDB" id="2142759at2759"/>
<gene>
    <name evidence="3" type="ORF">GYMLUDRAFT_244434</name>
</gene>
<dbReference type="Proteomes" id="UP000053593">
    <property type="component" value="Unassembled WGS sequence"/>
</dbReference>
<proteinExistence type="predicted"/>
<evidence type="ECO:0000313" key="3">
    <source>
        <dbReference type="EMBL" id="KIK60445.1"/>
    </source>
</evidence>
<accession>A0A0D0B9T8</accession>
<feature type="domain" description="HNH nuclease" evidence="2">
    <location>
        <begin position="167"/>
        <end position="241"/>
    </location>
</feature>
<feature type="compositionally biased region" description="Basic residues" evidence="1">
    <location>
        <begin position="149"/>
        <end position="165"/>
    </location>
</feature>
<reference evidence="3 4" key="1">
    <citation type="submission" date="2014-04" db="EMBL/GenBank/DDBJ databases">
        <title>Evolutionary Origins and Diversification of the Mycorrhizal Mutualists.</title>
        <authorList>
            <consortium name="DOE Joint Genome Institute"/>
            <consortium name="Mycorrhizal Genomics Consortium"/>
            <person name="Kohler A."/>
            <person name="Kuo A."/>
            <person name="Nagy L.G."/>
            <person name="Floudas D."/>
            <person name="Copeland A."/>
            <person name="Barry K.W."/>
            <person name="Cichocki N."/>
            <person name="Veneault-Fourrey C."/>
            <person name="LaButti K."/>
            <person name="Lindquist E.A."/>
            <person name="Lipzen A."/>
            <person name="Lundell T."/>
            <person name="Morin E."/>
            <person name="Murat C."/>
            <person name="Riley R."/>
            <person name="Ohm R."/>
            <person name="Sun H."/>
            <person name="Tunlid A."/>
            <person name="Henrissat B."/>
            <person name="Grigoriev I.V."/>
            <person name="Hibbett D.S."/>
            <person name="Martin F."/>
        </authorList>
    </citation>
    <scope>NUCLEOTIDE SEQUENCE [LARGE SCALE GENOMIC DNA]</scope>
    <source>
        <strain evidence="3 4">FD-317 M1</strain>
    </source>
</reference>
<protein>
    <recommendedName>
        <fullName evidence="2">HNH nuclease domain-containing protein</fullName>
    </recommendedName>
</protein>
<dbReference type="InterPro" id="IPR003615">
    <property type="entry name" value="HNH_nuc"/>
</dbReference>
<dbReference type="Pfam" id="PF13391">
    <property type="entry name" value="HNH_2"/>
    <property type="match status" value="1"/>
</dbReference>
<keyword evidence="4" id="KW-1185">Reference proteome</keyword>
<name>A0A0D0B9T8_9AGAR</name>